<dbReference type="GO" id="GO:0005829">
    <property type="term" value="C:cytosol"/>
    <property type="evidence" value="ECO:0007669"/>
    <property type="project" value="TreeGrafter"/>
</dbReference>
<dbReference type="InterPro" id="IPR018163">
    <property type="entry name" value="Thr/Ala-tRNA-synth_IIc_edit"/>
</dbReference>
<dbReference type="PANTHER" id="PTHR11777">
    <property type="entry name" value="ALANYL-TRNA SYNTHETASE"/>
    <property type="match status" value="1"/>
</dbReference>
<keyword evidence="4 10" id="KW-0436">Ligase</keyword>
<dbReference type="AlphaFoldDB" id="A0A835RAS9"/>
<dbReference type="InterPro" id="IPR050058">
    <property type="entry name" value="Ala-tRNA_ligase"/>
</dbReference>
<sequence length="756" mass="84818">MAGLRLLNAPQPLPLLSASLVSRRLSAASGMSNLECFCFSRTPLFSSYYFQKRGPQHRNIVAIRSITVKAETIKADFVEADSSHKTWTGDEIRLRFLNFYASKGHEIMPSSSLVPDDPTVLLTIAGMLQFKPVFLGKEPRPAPCATTAQRCIRTNDVENVGRTARHHTFFEMLGNFSFGDYFKKDAILWAWELMTKEFDLPVERLWISIFKDDDEAFKIWHNEVKVPTQHIKRMGEDDNFWTSGVTGPCGPCSEIYYDFHPNRGHIDADLGDDSRFIELYNLVFMQYNKKDDGSLEPLKHKNIDTGMGLERMAQILQKVPNSYETDLIFPIIEKASKLAQISYANSDDITKTNLKIIGDHMRAVVFLISDGVVPSNVGRGYVVRRLIRRVVRAGKLVGIKGEVEGNLEGAFLPALAMTVIELSKDIDPDVTSRLPRILEELKREELRFLQTLERGEKLLDQFLEAALLSCGSNGDTPCISGKDVFLLYDTYGFPVEITAEVAAERGVRLDLKGFDVEMEYQRRQSQAAHNVVKLSVESETELYGSISETEFVGYDTLSASAIVKGLLVNGKSAAQVSEGCDVEILLNRTPFYAESGGQIGDNGFLYCLRDEEIGDKTVVEIKDVKKSIGNFFVHKGIIKEGTIEVGSQVYVAVDANLRQRAKVHHTATHLLQAALKSVLGQETSQAGSLVAFDRLRFDFNFHQPLSEHELEEVENLINRWIGDAIYLETKIMPLLEAKRAGAIAMFGEKNMMIRIE</sequence>
<proteinExistence type="inferred from homology"/>
<dbReference type="InterPro" id="IPR045864">
    <property type="entry name" value="aa-tRNA-synth_II/BPL/LPL"/>
</dbReference>
<dbReference type="EMBL" id="JADCNM010000005">
    <property type="protein sequence ID" value="KAG0482532.1"/>
    <property type="molecule type" value="Genomic_DNA"/>
</dbReference>
<dbReference type="Gene3D" id="3.30.980.10">
    <property type="entry name" value="Threonyl-trna Synthetase, Chain A, domain 2"/>
    <property type="match status" value="1"/>
</dbReference>
<keyword evidence="10" id="KW-0963">Cytoplasm</keyword>
<dbReference type="SUPFAM" id="SSF101353">
    <property type="entry name" value="Putative anticodon-binding domain of alanyl-tRNA synthetase (AlaRS)"/>
    <property type="match status" value="1"/>
</dbReference>
<evidence type="ECO:0000256" key="4">
    <source>
        <dbReference type="ARBA" id="ARBA00022598"/>
    </source>
</evidence>
<dbReference type="SUPFAM" id="SSF50447">
    <property type="entry name" value="Translation proteins"/>
    <property type="match status" value="1"/>
</dbReference>
<dbReference type="HAMAP" id="MF_00036_B">
    <property type="entry name" value="Ala_tRNA_synth_B"/>
    <property type="match status" value="1"/>
</dbReference>
<dbReference type="GO" id="GO:0008270">
    <property type="term" value="F:zinc ion binding"/>
    <property type="evidence" value="ECO:0007669"/>
    <property type="project" value="UniProtKB-UniRule"/>
</dbReference>
<gene>
    <name evidence="12" type="ORF">HPP92_010616</name>
</gene>
<comment type="function">
    <text evidence="10">Catalyzes the attachment of alanine to tRNA(Ala) in a two-step reaction: alanine is first activated by ATP to form Ala-AMP and then transferred to the acceptor end of tRNA(Ala). Also edits incorrectly charged tRNA(Ala) via its editing domain.</text>
</comment>
<evidence type="ECO:0000259" key="11">
    <source>
        <dbReference type="PROSITE" id="PS50860"/>
    </source>
</evidence>
<keyword evidence="3 10" id="KW-0820">tRNA-binding</keyword>
<dbReference type="InterPro" id="IPR018165">
    <property type="entry name" value="Ala-tRNA-synth_IIc_core"/>
</dbReference>
<dbReference type="SUPFAM" id="SSF55186">
    <property type="entry name" value="ThrRS/AlaRS common domain"/>
    <property type="match status" value="1"/>
</dbReference>
<feature type="domain" description="Alanyl-transfer RNA synthetases family profile" evidence="11">
    <location>
        <begin position="87"/>
        <end position="756"/>
    </location>
</feature>
<dbReference type="InterPro" id="IPR018164">
    <property type="entry name" value="Ala-tRNA-synth_IIc_N"/>
</dbReference>
<evidence type="ECO:0000256" key="5">
    <source>
        <dbReference type="ARBA" id="ARBA00022741"/>
    </source>
</evidence>
<dbReference type="GO" id="GO:0005739">
    <property type="term" value="C:mitochondrion"/>
    <property type="evidence" value="ECO:0007669"/>
    <property type="project" value="UniProtKB-SubCell"/>
</dbReference>
<keyword evidence="10" id="KW-0496">Mitochondrion</keyword>
<dbReference type="GO" id="GO:0000049">
    <property type="term" value="F:tRNA binding"/>
    <property type="evidence" value="ECO:0007669"/>
    <property type="project" value="UniProtKB-KW"/>
</dbReference>
<dbReference type="Gene3D" id="2.40.30.130">
    <property type="match status" value="1"/>
</dbReference>
<dbReference type="GO" id="GO:0004813">
    <property type="term" value="F:alanine-tRNA ligase activity"/>
    <property type="evidence" value="ECO:0007669"/>
    <property type="project" value="UniProtKB-UniRule"/>
</dbReference>
<comment type="similarity">
    <text evidence="2 10">Belongs to the class-II aminoacyl-tRNA synthetase family.</text>
</comment>
<comment type="caution">
    <text evidence="10">Lacks conserved residue(s) required for the propagation of feature annotation.</text>
</comment>
<dbReference type="InterPro" id="IPR018162">
    <property type="entry name" value="Ala-tRNA-ligase_IIc_anticod-bd"/>
</dbReference>
<dbReference type="OrthoDB" id="2423964at2759"/>
<dbReference type="GO" id="GO:0070143">
    <property type="term" value="P:mitochondrial alanyl-tRNA aminoacylation"/>
    <property type="evidence" value="ECO:0007669"/>
    <property type="project" value="UniProtKB-UniRule"/>
</dbReference>
<dbReference type="PROSITE" id="PS50860">
    <property type="entry name" value="AA_TRNA_LIGASE_II_ALA"/>
    <property type="match status" value="1"/>
</dbReference>
<comment type="cofactor">
    <cofactor evidence="1">
        <name>Zn(2+)</name>
        <dbReference type="ChEBI" id="CHEBI:29105"/>
    </cofactor>
</comment>
<dbReference type="CDD" id="cd00673">
    <property type="entry name" value="AlaRS_core"/>
    <property type="match status" value="1"/>
</dbReference>
<comment type="subcellular location">
    <subcellularLocation>
        <location evidence="10">Mitochondrion</location>
    </subcellularLocation>
    <subcellularLocation>
        <location evidence="10">Cytoplasm</location>
    </subcellularLocation>
</comment>
<dbReference type="SUPFAM" id="SSF55681">
    <property type="entry name" value="Class II aaRS and biotin synthetases"/>
    <property type="match status" value="1"/>
</dbReference>
<dbReference type="FunFam" id="3.30.980.10:FF:000004">
    <property type="entry name" value="Alanine--tRNA ligase, cytoplasmic"/>
    <property type="match status" value="1"/>
</dbReference>
<evidence type="ECO:0000313" key="12">
    <source>
        <dbReference type="EMBL" id="KAG0482532.1"/>
    </source>
</evidence>
<dbReference type="Gene3D" id="3.30.930.10">
    <property type="entry name" value="Bira Bifunctional Protein, Domain 2"/>
    <property type="match status" value="1"/>
</dbReference>
<dbReference type="InterPro" id="IPR023033">
    <property type="entry name" value="Ala_tRNA_ligase_euk/bac"/>
</dbReference>
<comment type="caution">
    <text evidence="12">The sequence shown here is derived from an EMBL/GenBank/DDBJ whole genome shotgun (WGS) entry which is preliminary data.</text>
</comment>
<keyword evidence="9 10" id="KW-0030">Aminoacyl-tRNA synthetase</keyword>
<reference evidence="12 13" key="1">
    <citation type="journal article" date="2020" name="Nat. Food">
        <title>A phased Vanilla planifolia genome enables genetic improvement of flavour and production.</title>
        <authorList>
            <person name="Hasing T."/>
            <person name="Tang H."/>
            <person name="Brym M."/>
            <person name="Khazi F."/>
            <person name="Huang T."/>
            <person name="Chambers A.H."/>
        </authorList>
    </citation>
    <scope>NUCLEOTIDE SEQUENCE [LARGE SCALE GENOMIC DNA]</scope>
    <source>
        <tissue evidence="12">Leaf</tissue>
    </source>
</reference>
<keyword evidence="6 10" id="KW-0067">ATP-binding</keyword>
<evidence type="ECO:0000256" key="8">
    <source>
        <dbReference type="ARBA" id="ARBA00022917"/>
    </source>
</evidence>
<evidence type="ECO:0000256" key="6">
    <source>
        <dbReference type="ARBA" id="ARBA00022840"/>
    </source>
</evidence>
<comment type="subunit">
    <text evidence="10">Monomer.</text>
</comment>
<dbReference type="InterPro" id="IPR009000">
    <property type="entry name" value="Transl_B-barrel_sf"/>
</dbReference>
<comment type="catalytic activity">
    <reaction evidence="10">
        <text>tRNA(Ala) + L-alanine + ATP = L-alanyl-tRNA(Ala) + AMP + diphosphate</text>
        <dbReference type="Rhea" id="RHEA:12540"/>
        <dbReference type="Rhea" id="RHEA-COMP:9657"/>
        <dbReference type="Rhea" id="RHEA-COMP:9923"/>
        <dbReference type="ChEBI" id="CHEBI:30616"/>
        <dbReference type="ChEBI" id="CHEBI:33019"/>
        <dbReference type="ChEBI" id="CHEBI:57972"/>
        <dbReference type="ChEBI" id="CHEBI:78442"/>
        <dbReference type="ChEBI" id="CHEBI:78497"/>
        <dbReference type="ChEBI" id="CHEBI:456215"/>
        <dbReference type="EC" id="6.1.1.7"/>
    </reaction>
</comment>
<keyword evidence="5 10" id="KW-0547">Nucleotide-binding</keyword>
<dbReference type="Pfam" id="PF01411">
    <property type="entry name" value="tRNA-synt_2c"/>
    <property type="match status" value="1"/>
</dbReference>
<dbReference type="PANTHER" id="PTHR11777:SF9">
    <property type="entry name" value="ALANINE--TRNA LIGASE, CYTOPLASMIC"/>
    <property type="match status" value="1"/>
</dbReference>
<dbReference type="NCBIfam" id="TIGR00344">
    <property type="entry name" value="alaS"/>
    <property type="match status" value="1"/>
</dbReference>
<evidence type="ECO:0000313" key="13">
    <source>
        <dbReference type="Proteomes" id="UP000639772"/>
    </source>
</evidence>
<keyword evidence="7 10" id="KW-0694">RNA-binding</keyword>
<dbReference type="PRINTS" id="PR00980">
    <property type="entry name" value="TRNASYNTHALA"/>
</dbReference>
<dbReference type="GO" id="GO:0005524">
    <property type="term" value="F:ATP binding"/>
    <property type="evidence" value="ECO:0007669"/>
    <property type="project" value="UniProtKB-UniRule"/>
</dbReference>
<evidence type="ECO:0000256" key="10">
    <source>
        <dbReference type="HAMAP-Rule" id="MF_03133"/>
    </source>
</evidence>
<evidence type="ECO:0000256" key="1">
    <source>
        <dbReference type="ARBA" id="ARBA00001947"/>
    </source>
</evidence>
<accession>A0A835RAS9</accession>
<name>A0A835RAS9_VANPL</name>
<dbReference type="EC" id="6.1.1.7" evidence="10"/>
<dbReference type="FunFam" id="2.40.30.130:FF:000007">
    <property type="entry name" value="Probable alanine--tRNA ligase, chloroplastic"/>
    <property type="match status" value="1"/>
</dbReference>
<evidence type="ECO:0000256" key="3">
    <source>
        <dbReference type="ARBA" id="ARBA00022555"/>
    </source>
</evidence>
<protein>
    <recommendedName>
        <fullName evidence="10">Alanine--tRNA ligase</fullName>
        <ecNumber evidence="10">6.1.1.7</ecNumber>
    </recommendedName>
    <alternativeName>
        <fullName evidence="10">Alanyl-tRNA synthetase</fullName>
        <shortName evidence="10">AlaRS</shortName>
    </alternativeName>
</protein>
<dbReference type="Proteomes" id="UP000639772">
    <property type="component" value="Unassembled WGS sequence"/>
</dbReference>
<dbReference type="GO" id="GO:0002161">
    <property type="term" value="F:aminoacyl-tRNA deacylase activity"/>
    <property type="evidence" value="ECO:0007669"/>
    <property type="project" value="TreeGrafter"/>
</dbReference>
<dbReference type="FunFam" id="3.30.930.10:FF:000004">
    <property type="entry name" value="Alanine--tRNA ligase"/>
    <property type="match status" value="1"/>
</dbReference>
<evidence type="ECO:0000256" key="2">
    <source>
        <dbReference type="ARBA" id="ARBA00008226"/>
    </source>
</evidence>
<keyword evidence="8 10" id="KW-0648">Protein biosynthesis</keyword>
<organism evidence="12 13">
    <name type="scientific">Vanilla planifolia</name>
    <name type="common">Vanilla</name>
    <dbReference type="NCBI Taxonomy" id="51239"/>
    <lineage>
        <taxon>Eukaryota</taxon>
        <taxon>Viridiplantae</taxon>
        <taxon>Streptophyta</taxon>
        <taxon>Embryophyta</taxon>
        <taxon>Tracheophyta</taxon>
        <taxon>Spermatophyta</taxon>
        <taxon>Magnoliopsida</taxon>
        <taxon>Liliopsida</taxon>
        <taxon>Asparagales</taxon>
        <taxon>Orchidaceae</taxon>
        <taxon>Vanilloideae</taxon>
        <taxon>Vanilleae</taxon>
        <taxon>Vanilla</taxon>
    </lineage>
</organism>
<evidence type="ECO:0000256" key="7">
    <source>
        <dbReference type="ARBA" id="ARBA00022884"/>
    </source>
</evidence>
<dbReference type="InterPro" id="IPR002318">
    <property type="entry name" value="Ala-tRNA-lgiase_IIc"/>
</dbReference>
<comment type="domain">
    <text evidence="10">Consists of three domains; the N-terminal catalytic domain, the editing domain and the C-terminal C-Ala domain. The editing domain removes incorrectly charged amino acids, while the C-Ala domain, along with tRNA(Ala), serves as a bridge to cooperatively bring together the editing and aminoacylation centers thus stimulating deacylation of misacylated tRNAs.</text>
</comment>
<evidence type="ECO:0000256" key="9">
    <source>
        <dbReference type="ARBA" id="ARBA00023146"/>
    </source>
</evidence>